<dbReference type="Pfam" id="PF01757">
    <property type="entry name" value="Acyl_transf_3"/>
    <property type="match status" value="1"/>
</dbReference>
<feature type="transmembrane region" description="Helical" evidence="2">
    <location>
        <begin position="349"/>
        <end position="371"/>
    </location>
</feature>
<feature type="transmembrane region" description="Helical" evidence="2">
    <location>
        <begin position="153"/>
        <end position="177"/>
    </location>
</feature>
<feature type="transmembrane region" description="Helical" evidence="2">
    <location>
        <begin position="189"/>
        <end position="211"/>
    </location>
</feature>
<dbReference type="AlphaFoldDB" id="A0A2P8CVH7"/>
<keyword evidence="5" id="KW-1185">Reference proteome</keyword>
<dbReference type="PANTHER" id="PTHR36927:SF1">
    <property type="entry name" value="MDO-LIKE PROTEIN"/>
    <property type="match status" value="1"/>
</dbReference>
<feature type="transmembrane region" description="Helical" evidence="2">
    <location>
        <begin position="319"/>
        <end position="337"/>
    </location>
</feature>
<keyword evidence="2" id="KW-0472">Membrane</keyword>
<gene>
    <name evidence="4" type="ORF">CLV63_12838</name>
</gene>
<accession>A0A2P8CVH7</accession>
<keyword evidence="2" id="KW-1133">Transmembrane helix</keyword>
<feature type="region of interest" description="Disordered" evidence="1">
    <location>
        <begin position="1"/>
        <end position="20"/>
    </location>
</feature>
<protein>
    <submittedName>
        <fullName evidence="4">Glucan biosynthesis protein C</fullName>
    </submittedName>
</protein>
<dbReference type="Proteomes" id="UP000240542">
    <property type="component" value="Unassembled WGS sequence"/>
</dbReference>
<evidence type="ECO:0000256" key="1">
    <source>
        <dbReference type="SAM" id="MobiDB-lite"/>
    </source>
</evidence>
<name>A0A2P8CVH7_9ACTN</name>
<evidence type="ECO:0000313" key="5">
    <source>
        <dbReference type="Proteomes" id="UP000240542"/>
    </source>
</evidence>
<evidence type="ECO:0000256" key="2">
    <source>
        <dbReference type="SAM" id="Phobius"/>
    </source>
</evidence>
<evidence type="ECO:0000259" key="3">
    <source>
        <dbReference type="Pfam" id="PF01757"/>
    </source>
</evidence>
<proteinExistence type="predicted"/>
<organism evidence="4 5">
    <name type="scientific">Murinocardiopsis flavida</name>
    <dbReference type="NCBI Taxonomy" id="645275"/>
    <lineage>
        <taxon>Bacteria</taxon>
        <taxon>Bacillati</taxon>
        <taxon>Actinomycetota</taxon>
        <taxon>Actinomycetes</taxon>
        <taxon>Streptosporangiales</taxon>
        <taxon>Nocardiopsidaceae</taxon>
        <taxon>Murinocardiopsis</taxon>
    </lineage>
</organism>
<feature type="transmembrane region" description="Helical" evidence="2">
    <location>
        <begin position="231"/>
        <end position="249"/>
    </location>
</feature>
<dbReference type="EMBL" id="PYGA01000028">
    <property type="protein sequence ID" value="PSK88950.1"/>
    <property type="molecule type" value="Genomic_DNA"/>
</dbReference>
<reference evidence="4 5" key="1">
    <citation type="submission" date="2018-03" db="EMBL/GenBank/DDBJ databases">
        <title>Genomic Encyclopedia of Archaeal and Bacterial Type Strains, Phase II (KMG-II): from individual species to whole genera.</title>
        <authorList>
            <person name="Goeker M."/>
        </authorList>
    </citation>
    <scope>NUCLEOTIDE SEQUENCE [LARGE SCALE GENOMIC DNA]</scope>
    <source>
        <strain evidence="4 5">DSM 45312</strain>
    </source>
</reference>
<feature type="transmembrane region" description="Helical" evidence="2">
    <location>
        <begin position="27"/>
        <end position="46"/>
    </location>
</feature>
<feature type="transmembrane region" description="Helical" evidence="2">
    <location>
        <begin position="105"/>
        <end position="127"/>
    </location>
</feature>
<feature type="domain" description="Acyltransferase 3" evidence="3">
    <location>
        <begin position="23"/>
        <end position="368"/>
    </location>
</feature>
<comment type="caution">
    <text evidence="4">The sequence shown here is derived from an EMBL/GenBank/DDBJ whole genome shotgun (WGS) entry which is preliminary data.</text>
</comment>
<dbReference type="GO" id="GO:0016747">
    <property type="term" value="F:acyltransferase activity, transferring groups other than amino-acyl groups"/>
    <property type="evidence" value="ECO:0007669"/>
    <property type="project" value="InterPro"/>
</dbReference>
<dbReference type="InterPro" id="IPR002656">
    <property type="entry name" value="Acyl_transf_3_dom"/>
</dbReference>
<feature type="transmembrane region" description="Helical" evidence="2">
    <location>
        <begin position="66"/>
        <end position="84"/>
    </location>
</feature>
<dbReference type="PANTHER" id="PTHR36927">
    <property type="entry name" value="BLR4337 PROTEIN"/>
    <property type="match status" value="1"/>
</dbReference>
<dbReference type="RefSeq" id="WP_106586331.1">
    <property type="nucleotide sequence ID" value="NZ_PYGA01000028.1"/>
</dbReference>
<evidence type="ECO:0000313" key="4">
    <source>
        <dbReference type="EMBL" id="PSK88950.1"/>
    </source>
</evidence>
<dbReference type="OrthoDB" id="7375713at2"/>
<sequence>MTDVQTDPHRPPPERAAPADRQHGLDALRGGALLLGIVLHGLMPFLPDDYWLVTDRYSADSATAAVSVIHLFRMTLFMLLAGYFGRMVVQRRGSGRYVRDRALRIGLPVLAFWPVAVLPLGVIAAVAGTLDGATPADETEVTDPLQVFAPAHMWFLVVLLQCVLITALVRFAALRILGPDRSGRIADRIGSLLASPAGVLVAALPYLAGLLLQGPDDFHGIQEPVTVLPEAAALTAYLGAYAAGWFLHARPDALTRLSRGWPVHLAAAAGLSALGLLDPEVLSGPAEAAVTAAAGWTWTFGLLGLCTRTLHRERPAVRYLADASYWMYLMHLPLLLLVELGLRDLHWPIVGKLAVAGAATTAVLLISYDLLVRPTWLGRWLNGRRRPSALLARTRRTGPRTTEP</sequence>
<keyword evidence="2" id="KW-0812">Transmembrane</keyword>
<dbReference type="InterPro" id="IPR050623">
    <property type="entry name" value="Glucan_succinyl_AcylTrfase"/>
</dbReference>